<sequence>MRYILLFFGLIIIGYSGLAQDGPAKERIESARIAYITNKVDLTPEQAQQFWPVYNQFLHERASLRNELRDLRGNRRLNELSEEEQKQLLDKNLEIKVKEAELEKKYSDKLLKLISPAQLIELHQAEREFKELLLERIGERARRRQNN</sequence>
<evidence type="ECO:0008006" key="3">
    <source>
        <dbReference type="Google" id="ProtNLM"/>
    </source>
</evidence>
<dbReference type="EMBL" id="JABBNU010000003">
    <property type="protein sequence ID" value="NMM47997.1"/>
    <property type="molecule type" value="Genomic_DNA"/>
</dbReference>
<proteinExistence type="predicted"/>
<evidence type="ECO:0000313" key="2">
    <source>
        <dbReference type="Proteomes" id="UP000559010"/>
    </source>
</evidence>
<reference evidence="1 2" key="1">
    <citation type="submission" date="2020-04" db="EMBL/GenBank/DDBJ databases">
        <title>Flammeovirgaceae bacterium KN852 isolated from deep sea.</title>
        <authorList>
            <person name="Zhang D.-C."/>
        </authorList>
    </citation>
    <scope>NUCLEOTIDE SEQUENCE [LARGE SCALE GENOMIC DNA]</scope>
    <source>
        <strain evidence="1 2">KN852</strain>
    </source>
</reference>
<name>A0A848IUI6_9BACT</name>
<gene>
    <name evidence="1" type="ORF">HH304_06260</name>
</gene>
<evidence type="ECO:0000313" key="1">
    <source>
        <dbReference type="EMBL" id="NMM47997.1"/>
    </source>
</evidence>
<comment type="caution">
    <text evidence="1">The sequence shown here is derived from an EMBL/GenBank/DDBJ whole genome shotgun (WGS) entry which is preliminary data.</text>
</comment>
<dbReference type="GO" id="GO:0042597">
    <property type="term" value="C:periplasmic space"/>
    <property type="evidence" value="ECO:0007669"/>
    <property type="project" value="InterPro"/>
</dbReference>
<protein>
    <recommendedName>
        <fullName evidence="3">LTXXQ motif family protein</fullName>
    </recommendedName>
</protein>
<organism evidence="1 2">
    <name type="scientific">Marinigracilibium pacificum</name>
    <dbReference type="NCBI Taxonomy" id="2729599"/>
    <lineage>
        <taxon>Bacteria</taxon>
        <taxon>Pseudomonadati</taxon>
        <taxon>Bacteroidota</taxon>
        <taxon>Cytophagia</taxon>
        <taxon>Cytophagales</taxon>
        <taxon>Flammeovirgaceae</taxon>
        <taxon>Marinigracilibium</taxon>
    </lineage>
</organism>
<keyword evidence="2" id="KW-1185">Reference proteome</keyword>
<dbReference type="InterPro" id="IPR012899">
    <property type="entry name" value="LTXXQ"/>
</dbReference>
<accession>A0A848IUI6</accession>
<dbReference type="RefSeq" id="WP_169679073.1">
    <property type="nucleotide sequence ID" value="NZ_JABBNU010000003.1"/>
</dbReference>
<dbReference type="Pfam" id="PF07813">
    <property type="entry name" value="LTXXQ"/>
    <property type="match status" value="1"/>
</dbReference>
<dbReference type="Proteomes" id="UP000559010">
    <property type="component" value="Unassembled WGS sequence"/>
</dbReference>
<dbReference type="AlphaFoldDB" id="A0A848IUI6"/>